<dbReference type="InterPro" id="IPR007452">
    <property type="entry name" value="TamB_C"/>
</dbReference>
<keyword evidence="4" id="KW-0472">Membrane</keyword>
<protein>
    <recommendedName>
        <fullName evidence="5">Translocation and assembly module TamB C-terminal domain-containing protein</fullName>
    </recommendedName>
</protein>
<gene>
    <name evidence="6" type="ORF">GGR31_002318</name>
</gene>
<feature type="domain" description="Translocation and assembly module TamB C-terminal" evidence="5">
    <location>
        <begin position="1015"/>
        <end position="1435"/>
    </location>
</feature>
<dbReference type="Proteomes" id="UP001257659">
    <property type="component" value="Unassembled WGS sequence"/>
</dbReference>
<comment type="caution">
    <text evidence="6">The sequence shown here is derived from an EMBL/GenBank/DDBJ whole genome shotgun (WGS) entry which is preliminary data.</text>
</comment>
<evidence type="ECO:0000256" key="3">
    <source>
        <dbReference type="ARBA" id="ARBA00022989"/>
    </source>
</evidence>
<sequence>MKILGRIVIAILLLFLILILVFSIPSVQTSVAEKITTRLNKDYNVDINVKNVSISYNGKIVLDEVYIADHHQDTLISAENLKTSIMNIPGLLSGTRLDFSNVTADKLKVRVHRYKGEEQDNLSIFGDKFDDGTTSQNKFVLTIDHIIATDSEFSYVDENNEFSNIIGLKNLNIDASNLLVEGKDFSIDVESLNAIEQKGLKIENLQTNFSYTTQQMALEDLRLETSNSTLKGDLIFSYESPESMSDFENQVQLSGNIEEATISAKDLNYYYDEFGENENLNFNTSIAGTLNNLSLNELSLRGMDRTVIDGDLNLKNLFNSNSSENNGFVVSGNFKELSSNYYDLTNLLPNVLGENLPTELKEIGSISLNGYLEATPTRVVTKSTTKTQLGNANLDIVLGDLNDPDFATYEGNITLEQFNLGRLFGIPSLGKATFNINVDGSGFTEKTLNTQLDGTIERFRFNGYTYKNTSVLGVFDNRIFNGKLEINDPNLKFVFNGVADASKKENIYDFEAQIEYADLYALNFIERDSTAIFKGDLKMNMRGTNLDNAKGSIYLENASYKNQKSTYTFEELTVTSTFTGNERKITVNSPDIIDGEIVGEFNLKDIPSLFKNAIGSLYANYKPIPIESYQYLDFNFNIYNKIVEVVLPQVQLAPDTFIKGSVESQESDFKLTFRSPKITAFENVLSNVNLQVDNDNPLFNTYLEIDSVNTGVYNFSKFNLINVTLNDTLFMRSELVGGASNNDEFNLSFYHTINEENKSVFGIRKSDIKFKESKWYLNEQNKNDSKIVFDNDLRDFKLDTLILSHKDEAIRFSGEMRDSTYKNFNLDFLKVDLAKITPSIDSLNLEGTVNGKLNFLQEKGVYRPTSSLKIEDIAINDVAYGDLNLNIKGNESLTKYKVKALLGNKIYDFLEANGEIDFNDSGSTIDLDVSLENFKLDAFSALGAEVITNIRGKASGKAKVRGNYQNPEISGQLKLENAGLKVPYLNVDLDFENNAIVDLTKQKFVFNEIDIVDTKYKTEGILNGTISHNNFSEWRLDLNLEAPDRLLVLDTKAEENSLYYGTAFISGDAEITGPTDELVINVNATTEEGTIFKIPLSDTETIGDNSFIYFITPEEKKALQAGKKIKIKEVKGLELFFELDVTSDAEVEVVVDQNSGSTLRGSGAGTLLIEINTNGKFNMWGDFVVYEGIYNFKYAGLVQKEFEVISGGNITWDGSPTRANLNVSALYRTEANPAILLENPTINRNIPVEVYIDLTGELTSTDLEFDIEYPNLSSVVKSELEYRISDRQNTELQALSLITQGSFYSQYTVGQNAGSLLFERASGLFDDIFSDEDGKFKVGINYVQGDRTPDQDTADRFGVTLSTQISNRILINGRVGVPMGGVTESVVVGNVEVELLLNKEGTLRAKLFNRENNIQYIGEELGYTQGVGLSYSVDFDTFRELIRKILNQEMKVEDVPKKVEESDEKSLAPDYITFPGK</sequence>
<proteinExistence type="predicted"/>
<dbReference type="RefSeq" id="WP_309729251.1">
    <property type="nucleotide sequence ID" value="NZ_JAVDQA010000007.1"/>
</dbReference>
<feature type="domain" description="Translocation and assembly module TamB C-terminal" evidence="5">
    <location>
        <begin position="910"/>
        <end position="982"/>
    </location>
</feature>
<organism evidence="6 7">
    <name type="scientific">Mesonia maritima</name>
    <dbReference type="NCBI Taxonomy" id="1793873"/>
    <lineage>
        <taxon>Bacteria</taxon>
        <taxon>Pseudomonadati</taxon>
        <taxon>Bacteroidota</taxon>
        <taxon>Flavobacteriia</taxon>
        <taxon>Flavobacteriales</taxon>
        <taxon>Flavobacteriaceae</taxon>
        <taxon>Mesonia</taxon>
    </lineage>
</organism>
<accession>A0ABU1KAN2</accession>
<evidence type="ECO:0000259" key="5">
    <source>
        <dbReference type="Pfam" id="PF04357"/>
    </source>
</evidence>
<keyword evidence="2" id="KW-0812">Transmembrane</keyword>
<keyword evidence="3" id="KW-1133">Transmembrane helix</keyword>
<evidence type="ECO:0000313" key="7">
    <source>
        <dbReference type="Proteomes" id="UP001257659"/>
    </source>
</evidence>
<dbReference type="Pfam" id="PF04357">
    <property type="entry name" value="TamB"/>
    <property type="match status" value="2"/>
</dbReference>
<dbReference type="EMBL" id="JAVDQA010000007">
    <property type="protein sequence ID" value="MDR6301648.1"/>
    <property type="molecule type" value="Genomic_DNA"/>
</dbReference>
<evidence type="ECO:0000313" key="6">
    <source>
        <dbReference type="EMBL" id="MDR6301648.1"/>
    </source>
</evidence>
<comment type="subcellular location">
    <subcellularLocation>
        <location evidence="1">Membrane</location>
        <topology evidence="1">Single-pass membrane protein</topology>
    </subcellularLocation>
</comment>
<evidence type="ECO:0000256" key="2">
    <source>
        <dbReference type="ARBA" id="ARBA00022692"/>
    </source>
</evidence>
<reference evidence="6 7" key="1">
    <citation type="submission" date="2023-07" db="EMBL/GenBank/DDBJ databases">
        <title>Genomic Encyclopedia of Type Strains, Phase IV (KMG-IV): sequencing the most valuable type-strain genomes for metagenomic binning, comparative biology and taxonomic classification.</title>
        <authorList>
            <person name="Goeker M."/>
        </authorList>
    </citation>
    <scope>NUCLEOTIDE SEQUENCE [LARGE SCALE GENOMIC DNA]</scope>
    <source>
        <strain evidence="6 7">DSM 102814</strain>
    </source>
</reference>
<evidence type="ECO:0000256" key="1">
    <source>
        <dbReference type="ARBA" id="ARBA00004167"/>
    </source>
</evidence>
<keyword evidence="7" id="KW-1185">Reference proteome</keyword>
<name>A0ABU1KAN2_9FLAO</name>
<evidence type="ECO:0000256" key="4">
    <source>
        <dbReference type="ARBA" id="ARBA00023136"/>
    </source>
</evidence>